<accession>A0A183E9Z1</accession>
<keyword evidence="2" id="KW-1185">Reference proteome</keyword>
<reference evidence="1 2" key="2">
    <citation type="submission" date="2018-11" db="EMBL/GenBank/DDBJ databases">
        <authorList>
            <consortium name="Pathogen Informatics"/>
        </authorList>
    </citation>
    <scope>NUCLEOTIDE SEQUENCE [LARGE SCALE GENOMIC DNA]</scope>
</reference>
<dbReference type="AlphaFoldDB" id="A0A183E9Z1"/>
<evidence type="ECO:0000313" key="1">
    <source>
        <dbReference type="EMBL" id="VDN30446.1"/>
    </source>
</evidence>
<dbReference type="WBParaSite" id="GPUH_0001780601-mRNA-1">
    <property type="protein sequence ID" value="GPUH_0001780601-mRNA-1"/>
    <property type="gene ID" value="GPUH_0001780601"/>
</dbReference>
<reference evidence="3" key="1">
    <citation type="submission" date="2016-06" db="UniProtKB">
        <authorList>
            <consortium name="WormBaseParasite"/>
        </authorList>
    </citation>
    <scope>IDENTIFICATION</scope>
</reference>
<dbReference type="EMBL" id="UYRT01085688">
    <property type="protein sequence ID" value="VDN30446.1"/>
    <property type="molecule type" value="Genomic_DNA"/>
</dbReference>
<protein>
    <submittedName>
        <fullName evidence="3">Ovule protein</fullName>
    </submittedName>
</protein>
<name>A0A183E9Z1_9BILA</name>
<dbReference type="Proteomes" id="UP000271098">
    <property type="component" value="Unassembled WGS sequence"/>
</dbReference>
<gene>
    <name evidence="1" type="ORF">GPUH_LOCUS17783</name>
</gene>
<evidence type="ECO:0000313" key="3">
    <source>
        <dbReference type="WBParaSite" id="GPUH_0001780601-mRNA-1"/>
    </source>
</evidence>
<organism evidence="3">
    <name type="scientific">Gongylonema pulchrum</name>
    <dbReference type="NCBI Taxonomy" id="637853"/>
    <lineage>
        <taxon>Eukaryota</taxon>
        <taxon>Metazoa</taxon>
        <taxon>Ecdysozoa</taxon>
        <taxon>Nematoda</taxon>
        <taxon>Chromadorea</taxon>
        <taxon>Rhabditida</taxon>
        <taxon>Spirurina</taxon>
        <taxon>Spiruromorpha</taxon>
        <taxon>Spiruroidea</taxon>
        <taxon>Gongylonematidae</taxon>
        <taxon>Gongylonema</taxon>
    </lineage>
</organism>
<proteinExistence type="predicted"/>
<sequence length="91" mass="10702">MEPRQPETVVLKLKLLEESVWLFRIELLQIFVPHCIFLLPSSIIHEYSCKKGAKEDLKYYWCSIKIFSLFISTKQVTVLLGELQLKEQVGF</sequence>
<evidence type="ECO:0000313" key="2">
    <source>
        <dbReference type="Proteomes" id="UP000271098"/>
    </source>
</evidence>